<evidence type="ECO:0000313" key="2">
    <source>
        <dbReference type="Proteomes" id="UP001162501"/>
    </source>
</evidence>
<proteinExistence type="predicted"/>
<dbReference type="EMBL" id="OX596100">
    <property type="protein sequence ID" value="CAI9696454.1"/>
    <property type="molecule type" value="Genomic_DNA"/>
</dbReference>
<organism evidence="1 2">
    <name type="scientific">Rangifer tarandus platyrhynchus</name>
    <name type="common">Svalbard reindeer</name>
    <dbReference type="NCBI Taxonomy" id="3082113"/>
    <lineage>
        <taxon>Eukaryota</taxon>
        <taxon>Metazoa</taxon>
        <taxon>Chordata</taxon>
        <taxon>Craniata</taxon>
        <taxon>Vertebrata</taxon>
        <taxon>Euteleostomi</taxon>
        <taxon>Mammalia</taxon>
        <taxon>Eutheria</taxon>
        <taxon>Laurasiatheria</taxon>
        <taxon>Artiodactyla</taxon>
        <taxon>Ruminantia</taxon>
        <taxon>Pecora</taxon>
        <taxon>Cervidae</taxon>
        <taxon>Odocoileinae</taxon>
        <taxon>Rangifer</taxon>
    </lineage>
</organism>
<gene>
    <name evidence="1" type="ORF">MRATA1EN3_LOCUS7667</name>
</gene>
<reference evidence="1" key="1">
    <citation type="submission" date="2023-05" db="EMBL/GenBank/DDBJ databases">
        <authorList>
            <consortium name="ELIXIR-Norway"/>
        </authorList>
    </citation>
    <scope>NUCLEOTIDE SEQUENCE</scope>
</reference>
<protein>
    <submittedName>
        <fullName evidence="1">Uncharacterized protein</fullName>
    </submittedName>
</protein>
<sequence>MGERCSWEGTGRQTVTRFRGEAGGGAWGWPACGRAGYTRESWVPSHSVCLSTNTNPILSLEAKLDLLRSCMNVTRLWIPSETGESLARAGTDRRAGRILLHAGPPRPALGRRRPGSVWNACLCACVPAGLDVGAEDRAVAHVQGGRLRGDSWEVQHGREVELNILHAAVQGEQKFIFAGLLLTSHQHHLHEEVIRYYLIREQERFSSNGAAKPPPLPPRSSGRRVGQRPRARETRGAGCPPSRCSSSRSARASDRRRAFGRRRPGSHRSLQVPGSQSVPQVQAVGALRPCATYQQQNRLPLGTRAGAAGAEEPKSQSYTAGFGRALAGLEFPDANARPAHLNGEGGGDARPAQRRCQGEN</sequence>
<accession>A0ACB0E7P9</accession>
<name>A0ACB0E7P9_RANTA</name>
<evidence type="ECO:0000313" key="1">
    <source>
        <dbReference type="EMBL" id="CAI9696454.1"/>
    </source>
</evidence>
<dbReference type="Proteomes" id="UP001162501">
    <property type="component" value="Chromosome 16"/>
</dbReference>